<keyword evidence="8" id="KW-0675">Receptor</keyword>
<dbReference type="InterPro" id="IPR006202">
    <property type="entry name" value="Neur_chan_lig-bd"/>
</dbReference>
<feature type="compositionally biased region" description="Polar residues" evidence="5">
    <location>
        <begin position="199"/>
        <end position="212"/>
    </location>
</feature>
<keyword evidence="3 6" id="KW-1133">Transmembrane helix</keyword>
<dbReference type="InterPro" id="IPR006201">
    <property type="entry name" value="Neur_channel"/>
</dbReference>
<feature type="transmembrane region" description="Helical" evidence="6">
    <location>
        <begin position="943"/>
        <end position="964"/>
    </location>
</feature>
<dbReference type="GO" id="GO:0004888">
    <property type="term" value="F:transmembrane signaling receptor activity"/>
    <property type="evidence" value="ECO:0007669"/>
    <property type="project" value="InterPro"/>
</dbReference>
<dbReference type="SUPFAM" id="SSF90112">
    <property type="entry name" value="Neurotransmitter-gated ion-channel transmembrane pore"/>
    <property type="match status" value="1"/>
</dbReference>
<dbReference type="Proteomes" id="UP000230066">
    <property type="component" value="Unassembled WGS sequence"/>
</dbReference>
<dbReference type="AlphaFoldDB" id="A0A4E0RXW9"/>
<dbReference type="GO" id="GO:0005230">
    <property type="term" value="F:extracellular ligand-gated monoatomic ion channel activity"/>
    <property type="evidence" value="ECO:0007669"/>
    <property type="project" value="InterPro"/>
</dbReference>
<feature type="region of interest" description="Disordered" evidence="5">
    <location>
        <begin position="61"/>
        <end position="82"/>
    </location>
</feature>
<accession>A0A4E0RXW9</accession>
<dbReference type="InterPro" id="IPR036719">
    <property type="entry name" value="Neuro-gated_channel_TM_sf"/>
</dbReference>
<feature type="compositionally biased region" description="Polar residues" evidence="5">
    <location>
        <begin position="128"/>
        <end position="150"/>
    </location>
</feature>
<evidence type="ECO:0000256" key="4">
    <source>
        <dbReference type="ARBA" id="ARBA00023136"/>
    </source>
</evidence>
<evidence type="ECO:0000256" key="6">
    <source>
        <dbReference type="SAM" id="Phobius"/>
    </source>
</evidence>
<keyword evidence="4 6" id="KW-0472">Membrane</keyword>
<keyword evidence="9" id="KW-1185">Reference proteome</keyword>
<feature type="region of interest" description="Disordered" evidence="5">
    <location>
        <begin position="408"/>
        <end position="431"/>
    </location>
</feature>
<feature type="domain" description="Neurotransmitter-gated ion-channel ligand-binding" evidence="7">
    <location>
        <begin position="688"/>
        <end position="859"/>
    </location>
</feature>
<evidence type="ECO:0000256" key="2">
    <source>
        <dbReference type="ARBA" id="ARBA00022692"/>
    </source>
</evidence>
<dbReference type="Gene3D" id="1.20.58.390">
    <property type="entry name" value="Neurotransmitter-gated ion-channel transmembrane domain"/>
    <property type="match status" value="1"/>
</dbReference>
<feature type="compositionally biased region" description="Low complexity" evidence="5">
    <location>
        <begin position="8"/>
        <end position="21"/>
    </location>
</feature>
<name>A0A4E0RXW9_FASHE</name>
<dbReference type="GO" id="GO:0016020">
    <property type="term" value="C:membrane"/>
    <property type="evidence" value="ECO:0007669"/>
    <property type="project" value="UniProtKB-SubCell"/>
</dbReference>
<dbReference type="PANTHER" id="PTHR18945">
    <property type="entry name" value="NEUROTRANSMITTER GATED ION CHANNEL"/>
    <property type="match status" value="1"/>
</dbReference>
<protein>
    <submittedName>
        <fullName evidence="8">Gamma-aminobutyric acid receptor subunit gamma-2</fullName>
    </submittedName>
</protein>
<evidence type="ECO:0000256" key="1">
    <source>
        <dbReference type="ARBA" id="ARBA00004141"/>
    </source>
</evidence>
<dbReference type="InterPro" id="IPR036734">
    <property type="entry name" value="Neur_chan_lig-bd_sf"/>
</dbReference>
<dbReference type="SUPFAM" id="SSF63712">
    <property type="entry name" value="Nicotinic receptor ligand binding domain-like"/>
    <property type="match status" value="1"/>
</dbReference>
<reference evidence="8" key="1">
    <citation type="submission" date="2019-03" db="EMBL/GenBank/DDBJ databases">
        <title>Improved annotation for the trematode Fasciola hepatica.</title>
        <authorList>
            <person name="Choi Y.-J."/>
            <person name="Martin J."/>
            <person name="Mitreva M."/>
        </authorList>
    </citation>
    <scope>NUCLEOTIDE SEQUENCE [LARGE SCALE GENOMIC DNA]</scope>
</reference>
<keyword evidence="2 6" id="KW-0812">Transmembrane</keyword>
<proteinExistence type="predicted"/>
<comment type="caution">
    <text evidence="8">The sequence shown here is derived from an EMBL/GenBank/DDBJ whole genome shotgun (WGS) entry which is preliminary data.</text>
</comment>
<organism evidence="8 9">
    <name type="scientific">Fasciola hepatica</name>
    <name type="common">Liver fluke</name>
    <dbReference type="NCBI Taxonomy" id="6192"/>
    <lineage>
        <taxon>Eukaryota</taxon>
        <taxon>Metazoa</taxon>
        <taxon>Spiralia</taxon>
        <taxon>Lophotrochozoa</taxon>
        <taxon>Platyhelminthes</taxon>
        <taxon>Trematoda</taxon>
        <taxon>Digenea</taxon>
        <taxon>Plagiorchiida</taxon>
        <taxon>Echinostomata</taxon>
        <taxon>Echinostomatoidea</taxon>
        <taxon>Fasciolidae</taxon>
        <taxon>Fasciola</taxon>
    </lineage>
</organism>
<evidence type="ECO:0000256" key="3">
    <source>
        <dbReference type="ARBA" id="ARBA00022989"/>
    </source>
</evidence>
<dbReference type="Gene3D" id="2.70.170.10">
    <property type="entry name" value="Neurotransmitter-gated ion-channel ligand-binding domain"/>
    <property type="match status" value="1"/>
</dbReference>
<dbReference type="FunFam" id="2.70.170.10:FF:000053">
    <property type="entry name" value="Predicted protein"/>
    <property type="match status" value="1"/>
</dbReference>
<feature type="region of interest" description="Disordered" evidence="5">
    <location>
        <begin position="1008"/>
        <end position="1028"/>
    </location>
</feature>
<evidence type="ECO:0000259" key="7">
    <source>
        <dbReference type="Pfam" id="PF02931"/>
    </source>
</evidence>
<feature type="region of interest" description="Disordered" evidence="5">
    <location>
        <begin position="1"/>
        <end position="40"/>
    </location>
</feature>
<evidence type="ECO:0000313" key="9">
    <source>
        <dbReference type="Proteomes" id="UP000230066"/>
    </source>
</evidence>
<gene>
    <name evidence="8" type="ORF">D915_000821</name>
</gene>
<feature type="region of interest" description="Disordered" evidence="5">
    <location>
        <begin position="361"/>
        <end position="389"/>
    </location>
</feature>
<feature type="compositionally biased region" description="Low complexity" evidence="5">
    <location>
        <begin position="366"/>
        <end position="384"/>
    </location>
</feature>
<evidence type="ECO:0000313" key="8">
    <source>
        <dbReference type="EMBL" id="THD28398.1"/>
    </source>
</evidence>
<evidence type="ECO:0000256" key="5">
    <source>
        <dbReference type="SAM" id="MobiDB-lite"/>
    </source>
</evidence>
<dbReference type="EMBL" id="JXXN02000161">
    <property type="protein sequence ID" value="THD28398.1"/>
    <property type="molecule type" value="Genomic_DNA"/>
</dbReference>
<feature type="transmembrane region" description="Helical" evidence="6">
    <location>
        <begin position="1117"/>
        <end position="1138"/>
    </location>
</feature>
<dbReference type="InterPro" id="IPR038050">
    <property type="entry name" value="Neuro_actylchol_rec"/>
</dbReference>
<feature type="transmembrane region" description="Helical" evidence="6">
    <location>
        <begin position="879"/>
        <end position="901"/>
    </location>
</feature>
<dbReference type="Pfam" id="PF02931">
    <property type="entry name" value="Neur_chan_LBD"/>
    <property type="match status" value="1"/>
</dbReference>
<comment type="subcellular location">
    <subcellularLocation>
        <location evidence="1">Membrane</location>
        <topology evidence="1">Multi-pass membrane protein</topology>
    </subcellularLocation>
</comment>
<sequence>MVIMDGKSISSRSSFSSSNTVESKRPTRQQKIPPNGVGDNLFSDKVSSLHIQNSLSSTFYPTSSQNVSHGGSFHPSYALDEGMPPEEKEIRALCQERLENVIRHSSMNVPTVVINMEPLWSHQSPLLPHQSSRNLSPTKQSSFSPLSVQGLTTDRTRRRLSTSFKPSGRTTWGAGMVRPATNPDFCSSESYAYVGSGPTGSQPTSHPQTPSGLSPVESVYSIDPSALAAGHFGNETVVQGPDLLLANAGPRSMSLRDSLGANATTASEEQDLWSIGSIISPPDTKSWCSTQSPSHLSLGNAHTVAGTSLNPIINTEANYEAPQHLFGTSVPAYDSYVRIPLSSDSSTIEDRASLNMKLLGTGGRRLSQPHSQQQGQLQTLPPHLMTSCADSSTEPLAQIYTYRASPRQKSVRWARRPSESPSPSLIAKNRLGENDHVAKESDLSHGKSPRAAVSPIVPFSPGVSLSDETVPTIQASSRGDLWQVHTAQLSDGGRSASDGKPEQLSQKFVIDNQRELLRQSLGVQKPHNPASVVADIQMPRENTAGKVTKWNRLKKLGWRIPGDRTTVADRDRWGAAVEQLKTRLTSTGDRKRLMSMVVLGPNETECLIETLQSLRESIEMSSARLDLELHEMDPVSTFRMRRQAYHGHSDGNTQRISIPTGRSVRSRGTRFEFGRRSGGHRRADEIGQNREEKVQVEVRVVFLKIGEIDTLKEFYYADAFIQAKWREPKLDDRTTEELTITELEQYWNPLLYIDNILSETKETQWMMAQRNDAGQVYLLERRRIKGLFLETLELNDFPLDVQDLTITVTTERPDTEVDIIPDQSEMSAINSQTFVDQQEWKLHEHVEITKRIMKQEYSSSMKSHPCLSVTCRAARRPGYFYWNVFLIMFMISGLAFATFAVSPDKAELRLRLSFTLILTSVTFKYVITQSLPKISYLTYMDKYVLMSLAILCIISVWHAIVTLWDPDADTEMFNITRVHQIRTQTLGVTAPTILLAAKQTVGTRLLNSTTDNRSRRTTIKSDTRSRASQTTFSPLVNGTSTALFSSNNTTEPFINLTGAPKPISQTTPLNTTFKPRSLSSISDGNVTWLRPKEEECSRNNRMACEEWKLVQQVEQHVLTSFAIIYVAAHAIFIFWLYFDASRRRREMRQKDRDYRKERRKQRIRVTGVNVRELPEVP</sequence>
<feature type="region of interest" description="Disordered" evidence="5">
    <location>
        <begin position="195"/>
        <end position="215"/>
    </location>
</feature>
<feature type="region of interest" description="Disordered" evidence="5">
    <location>
        <begin position="128"/>
        <end position="176"/>
    </location>
</feature>